<organism evidence="1">
    <name type="scientific">viral metagenome</name>
    <dbReference type="NCBI Taxonomy" id="1070528"/>
    <lineage>
        <taxon>unclassified sequences</taxon>
        <taxon>metagenomes</taxon>
        <taxon>organismal metagenomes</taxon>
    </lineage>
</organism>
<reference evidence="1" key="1">
    <citation type="journal article" date="2020" name="Nature">
        <title>Giant virus diversity and host interactions through global metagenomics.</title>
        <authorList>
            <person name="Schulz F."/>
            <person name="Roux S."/>
            <person name="Paez-Espino D."/>
            <person name="Jungbluth S."/>
            <person name="Walsh D.A."/>
            <person name="Denef V.J."/>
            <person name="McMahon K.D."/>
            <person name="Konstantinidis K.T."/>
            <person name="Eloe-Fadrosh E.A."/>
            <person name="Kyrpides N.C."/>
            <person name="Woyke T."/>
        </authorList>
    </citation>
    <scope>NUCLEOTIDE SEQUENCE</scope>
    <source>
        <strain evidence="1">GVMAG-S-1101172-89</strain>
    </source>
</reference>
<name>A0A6C0K6Q4_9ZZZZ</name>
<dbReference type="EMBL" id="MN740809">
    <property type="protein sequence ID" value="QHU12756.1"/>
    <property type="molecule type" value="Genomic_DNA"/>
</dbReference>
<dbReference type="AlphaFoldDB" id="A0A6C0K6Q4"/>
<proteinExistence type="predicted"/>
<evidence type="ECO:0000313" key="1">
    <source>
        <dbReference type="EMBL" id="QHU12756.1"/>
    </source>
</evidence>
<protein>
    <submittedName>
        <fullName evidence="1">Uncharacterized protein</fullName>
    </submittedName>
</protein>
<accession>A0A6C0K6Q4</accession>
<sequence>MNEPLREILRTNPTIGKTVFPISIQVCSDTNETDEIPSTVCGWIPTPLEPPGPVAAVLWKTNPEFRAGSLSVRKTILRETIIGLQERVERELRGHRWSRKKIMEQLVAQQSADASPPQNTRELNDALAFLYEIQFVFVDEANKRVSWSPEDVRVWSTTRPIWALSLGSRAIFHKTGEESVGKELGIWISNRELENWRIQWPVADGTLEDLKGRFGKMNISSGFRIEKPKKADYASAIGRVEAIQNLTKFSEYNV</sequence>